<organism evidence="17 18">
    <name type="scientific">Methanococcoides vulcani</name>
    <dbReference type="NCBI Taxonomy" id="1353158"/>
    <lineage>
        <taxon>Archaea</taxon>
        <taxon>Methanobacteriati</taxon>
        <taxon>Methanobacteriota</taxon>
        <taxon>Stenosarchaea group</taxon>
        <taxon>Methanomicrobia</taxon>
        <taxon>Methanosarcinales</taxon>
        <taxon>Methanosarcinaceae</taxon>
        <taxon>Methanococcoides</taxon>
    </lineage>
</organism>
<evidence type="ECO:0000259" key="15">
    <source>
        <dbReference type="PROSITE" id="PS50109"/>
    </source>
</evidence>
<dbReference type="CDD" id="cd06225">
    <property type="entry name" value="HAMP"/>
    <property type="match status" value="1"/>
</dbReference>
<dbReference type="CDD" id="cd00075">
    <property type="entry name" value="HATPase"/>
    <property type="match status" value="1"/>
</dbReference>
<dbReference type="GO" id="GO:0000155">
    <property type="term" value="F:phosphorelay sensor kinase activity"/>
    <property type="evidence" value="ECO:0007669"/>
    <property type="project" value="InterPro"/>
</dbReference>
<dbReference type="CDD" id="cd00082">
    <property type="entry name" value="HisKA"/>
    <property type="match status" value="1"/>
</dbReference>
<dbReference type="Pfam" id="PF02743">
    <property type="entry name" value="dCache_1"/>
    <property type="match status" value="1"/>
</dbReference>
<dbReference type="InterPro" id="IPR003661">
    <property type="entry name" value="HisK_dim/P_dom"/>
</dbReference>
<evidence type="ECO:0000256" key="8">
    <source>
        <dbReference type="ARBA" id="ARBA00022741"/>
    </source>
</evidence>
<evidence type="ECO:0000256" key="11">
    <source>
        <dbReference type="ARBA" id="ARBA00022989"/>
    </source>
</evidence>
<accession>A0A1H9YLB1</accession>
<keyword evidence="6" id="KW-0808">Transferase</keyword>
<dbReference type="InterPro" id="IPR005467">
    <property type="entry name" value="His_kinase_dom"/>
</dbReference>
<keyword evidence="10" id="KW-0067">ATP-binding</keyword>
<dbReference type="EMBL" id="FOHQ01000001">
    <property type="protein sequence ID" value="SES69836.1"/>
    <property type="molecule type" value="Genomic_DNA"/>
</dbReference>
<dbReference type="SUPFAM" id="SSF47384">
    <property type="entry name" value="Homodimeric domain of signal transducing histidine kinase"/>
    <property type="match status" value="1"/>
</dbReference>
<dbReference type="InterPro" id="IPR050398">
    <property type="entry name" value="HssS/ArlS-like"/>
</dbReference>
<dbReference type="InterPro" id="IPR003660">
    <property type="entry name" value="HAMP_dom"/>
</dbReference>
<dbReference type="InterPro" id="IPR036097">
    <property type="entry name" value="HisK_dim/P_sf"/>
</dbReference>
<sequence length="729" mass="82411">MNWMQIPLRSKLVLAAVTGVLLVMVLTTTITITTQISVQEELAHQQAFEITKSNANKFDGDMRSDLAIARSISSTLSEYDSSDRDEINRVLSAILEDNPHLLGTYVSYEPNAFDGKDNEFANIEGYDSTGRFAPYWHRISENIERDHLQDCESYDYYLYPKVFKEDIITDPYFYDGIFMVSYASPIIRDGEFIGVGGVDVSLDYMDEIVSQITAFDTGYAIMTGSSGLILSQPYNKDWIGNKTIYDYGNDEFSKAAEDIKHKKSGYVNTIDPDTGKEVVVFYEPIESKNYGFFLVIPKEEMLEGTFALRDKLIAIGILSIFFTSIAAYLASRTVTGSIDDIVNDFKEMADSVADGELNIRANTYIDEDFKKIPEGLNHILDGVVVPIHETTRVAVELSKGHLDTRFEGNTEGEFKQLAQSINYFAKLLDVIINESNEVLSAMEKEDFSRRVHFHGHGDLKLLTEGIEQTRLSLQQASIDRQKAEQELKEYARKLEQSNELKDMFTDIMRHDLLNPASVIKGFTELLLMTEKDDQTKLFLERILKNNNNLIEMIHSAAEFGKLESSDELELKIQDITIIIEHSIEILTTQASSKEIMITFNDEEPHYVLANPIIETVFTNLISNAIKYSPEKSEVVIEIKEGSDFAEITITDFGEGIKDEHKTTVFDRFKRVNKTGVKGSGLGLAIVKRTIELHDGDVGVRDNPSGKGSVFFVKLKRYTDELEEQTAKTY</sequence>
<evidence type="ECO:0000256" key="7">
    <source>
        <dbReference type="ARBA" id="ARBA00022692"/>
    </source>
</evidence>
<keyword evidence="13" id="KW-0472">Membrane</keyword>
<dbReference type="InterPro" id="IPR033479">
    <property type="entry name" value="dCache_1"/>
</dbReference>
<keyword evidence="7" id="KW-0812">Transmembrane</keyword>
<dbReference type="InterPro" id="IPR036890">
    <property type="entry name" value="HATPase_C_sf"/>
</dbReference>
<reference evidence="18" key="1">
    <citation type="submission" date="2016-10" db="EMBL/GenBank/DDBJ databases">
        <authorList>
            <person name="Varghese N."/>
            <person name="Submissions S."/>
        </authorList>
    </citation>
    <scope>NUCLEOTIDE SEQUENCE [LARGE SCALE GENOMIC DNA]</scope>
    <source>
        <strain evidence="18">SLH 33</strain>
    </source>
</reference>
<keyword evidence="11" id="KW-1133">Transmembrane helix</keyword>
<evidence type="ECO:0000256" key="6">
    <source>
        <dbReference type="ARBA" id="ARBA00022679"/>
    </source>
</evidence>
<dbReference type="SUPFAM" id="SSF55874">
    <property type="entry name" value="ATPase domain of HSP90 chaperone/DNA topoisomerase II/histidine kinase"/>
    <property type="match status" value="1"/>
</dbReference>
<proteinExistence type="predicted"/>
<dbReference type="SMART" id="SM00388">
    <property type="entry name" value="HisKA"/>
    <property type="match status" value="1"/>
</dbReference>
<evidence type="ECO:0000313" key="17">
    <source>
        <dbReference type="EMBL" id="SES69836.1"/>
    </source>
</evidence>
<dbReference type="Gene3D" id="3.30.450.20">
    <property type="entry name" value="PAS domain"/>
    <property type="match status" value="2"/>
</dbReference>
<dbReference type="Gene3D" id="1.10.287.130">
    <property type="match status" value="1"/>
</dbReference>
<dbReference type="InterPro" id="IPR003594">
    <property type="entry name" value="HATPase_dom"/>
</dbReference>
<evidence type="ECO:0000256" key="3">
    <source>
        <dbReference type="ARBA" id="ARBA00012438"/>
    </source>
</evidence>
<keyword evidence="4" id="KW-1003">Cell membrane</keyword>
<dbReference type="PANTHER" id="PTHR45528">
    <property type="entry name" value="SENSOR HISTIDINE KINASE CPXA"/>
    <property type="match status" value="1"/>
</dbReference>
<dbReference type="Pfam" id="PF18947">
    <property type="entry name" value="HAMP_2"/>
    <property type="match status" value="1"/>
</dbReference>
<dbReference type="PANTHER" id="PTHR45528:SF1">
    <property type="entry name" value="SENSOR HISTIDINE KINASE CPXA"/>
    <property type="match status" value="1"/>
</dbReference>
<evidence type="ECO:0000256" key="10">
    <source>
        <dbReference type="ARBA" id="ARBA00022840"/>
    </source>
</evidence>
<evidence type="ECO:0000256" key="12">
    <source>
        <dbReference type="ARBA" id="ARBA00023012"/>
    </source>
</evidence>
<gene>
    <name evidence="17" type="ORF">SAMN04488587_0657</name>
</gene>
<dbReference type="PROSITE" id="PS50109">
    <property type="entry name" value="HIS_KIN"/>
    <property type="match status" value="1"/>
</dbReference>
<dbReference type="Pfam" id="PF00512">
    <property type="entry name" value="HisKA"/>
    <property type="match status" value="1"/>
</dbReference>
<feature type="domain" description="HAMP" evidence="16">
    <location>
        <begin position="381"/>
        <end position="433"/>
    </location>
</feature>
<dbReference type="Gene3D" id="1.20.120.1530">
    <property type="match status" value="1"/>
</dbReference>
<keyword evidence="18" id="KW-1185">Reference proteome</keyword>
<keyword evidence="9" id="KW-0418">Kinase</keyword>
<keyword evidence="5" id="KW-0597">Phosphoprotein</keyword>
<evidence type="ECO:0000259" key="16">
    <source>
        <dbReference type="PROSITE" id="PS50885"/>
    </source>
</evidence>
<dbReference type="SMART" id="SM00387">
    <property type="entry name" value="HATPase_c"/>
    <property type="match status" value="1"/>
</dbReference>
<dbReference type="PRINTS" id="PR00344">
    <property type="entry name" value="BCTRLSENSOR"/>
</dbReference>
<dbReference type="AlphaFoldDB" id="A0A1H9YLB1"/>
<evidence type="ECO:0000256" key="5">
    <source>
        <dbReference type="ARBA" id="ARBA00022553"/>
    </source>
</evidence>
<dbReference type="CDD" id="cd12913">
    <property type="entry name" value="PDC1_MCP_like"/>
    <property type="match status" value="1"/>
</dbReference>
<evidence type="ECO:0000256" key="4">
    <source>
        <dbReference type="ARBA" id="ARBA00022475"/>
    </source>
</evidence>
<dbReference type="Gene3D" id="3.30.565.10">
    <property type="entry name" value="Histidine kinase-like ATPase, C-terminal domain"/>
    <property type="match status" value="1"/>
</dbReference>
<dbReference type="PROSITE" id="PS50885">
    <property type="entry name" value="HAMP"/>
    <property type="match status" value="1"/>
</dbReference>
<name>A0A1H9YLB1_9EURY</name>
<evidence type="ECO:0000256" key="9">
    <source>
        <dbReference type="ARBA" id="ARBA00022777"/>
    </source>
</evidence>
<protein>
    <recommendedName>
        <fullName evidence="3">histidine kinase</fullName>
        <ecNumber evidence="3">2.7.13.3</ecNumber>
    </recommendedName>
</protein>
<dbReference type="STRING" id="1353158.SAMN04488587_0657"/>
<dbReference type="InterPro" id="IPR004358">
    <property type="entry name" value="Sig_transdc_His_kin-like_C"/>
</dbReference>
<keyword evidence="14" id="KW-0175">Coiled coil</keyword>
<comment type="subcellular location">
    <subcellularLocation>
        <location evidence="2">Cell membrane</location>
        <topology evidence="2">Multi-pass membrane protein</topology>
    </subcellularLocation>
</comment>
<evidence type="ECO:0000256" key="13">
    <source>
        <dbReference type="ARBA" id="ARBA00023136"/>
    </source>
</evidence>
<comment type="catalytic activity">
    <reaction evidence="1">
        <text>ATP + protein L-histidine = ADP + protein N-phospho-L-histidine.</text>
        <dbReference type="EC" id="2.7.13.3"/>
    </reaction>
</comment>
<dbReference type="GO" id="GO:0005886">
    <property type="term" value="C:plasma membrane"/>
    <property type="evidence" value="ECO:0007669"/>
    <property type="project" value="UniProtKB-SubCell"/>
</dbReference>
<feature type="coiled-coil region" evidence="14">
    <location>
        <begin position="466"/>
        <end position="500"/>
    </location>
</feature>
<evidence type="ECO:0000256" key="2">
    <source>
        <dbReference type="ARBA" id="ARBA00004651"/>
    </source>
</evidence>
<dbReference type="Proteomes" id="UP000243338">
    <property type="component" value="Unassembled WGS sequence"/>
</dbReference>
<evidence type="ECO:0000256" key="14">
    <source>
        <dbReference type="SAM" id="Coils"/>
    </source>
</evidence>
<dbReference type="CDD" id="cd12912">
    <property type="entry name" value="PDC2_MCP_like"/>
    <property type="match status" value="1"/>
</dbReference>
<evidence type="ECO:0000256" key="1">
    <source>
        <dbReference type="ARBA" id="ARBA00000085"/>
    </source>
</evidence>
<keyword evidence="8" id="KW-0547">Nucleotide-binding</keyword>
<feature type="domain" description="Histidine kinase" evidence="15">
    <location>
        <begin position="507"/>
        <end position="718"/>
    </location>
</feature>
<keyword evidence="12" id="KW-0902">Two-component regulatory system</keyword>
<evidence type="ECO:0000313" key="18">
    <source>
        <dbReference type="Proteomes" id="UP000243338"/>
    </source>
</evidence>
<dbReference type="SUPFAM" id="SSF158472">
    <property type="entry name" value="HAMP domain-like"/>
    <property type="match status" value="1"/>
</dbReference>
<dbReference type="EC" id="2.7.13.3" evidence="3"/>
<dbReference type="Pfam" id="PF02518">
    <property type="entry name" value="HATPase_c"/>
    <property type="match status" value="1"/>
</dbReference>